<evidence type="ECO:0000313" key="1">
    <source>
        <dbReference type="EMBL" id="KAH7927244.1"/>
    </source>
</evidence>
<evidence type="ECO:0000313" key="2">
    <source>
        <dbReference type="Proteomes" id="UP000790709"/>
    </source>
</evidence>
<protein>
    <submittedName>
        <fullName evidence="1">Uncharacterized protein</fullName>
    </submittedName>
</protein>
<sequence length="722" mass="78150">MNFSPSPHPIDMQPPSPPSPPSSPKTKQRKPFVFPEDALGDDEHIPHIKTLDDEGKGSAKSDKSQDTDGQDKSSAPKKPRHRHSPAQLAALNELFDKNDHPSLDDRSELAEKLGMETKTVNAWFQNKRASTKKRNKGTAPASSNDPASNASPSDAPSQKGAKGSSSTSPSIPNLLNSPHTPGRSSGSHTRQTHSRSHPSSSSSSRRSRQKVLQLDGPLTDRSSASSKSASRGEGALQSSFFAGPPEFFSSQDRFVSENRFPEPEGGPPFAPKGEIEGARFLSETDSRFVSENDGASDGAPPRKARGEPIRMRTSPEQAEELRRAYAVNDHPTREEREELADKIGMRYQSVTNWFQNQRSQAKKNKDESPAFTPSSSVAPDSSNSTGFSTGTRLPTPEEDPRPQRTYSGFPPGAQHPSLPPISSGRPPLPPLLPQIHLSPRPDVDPYATVKAMATPRNRLSLPPSLHPRTTSPRTRRSVTPYAREIRNIGNGNAPDGNTVQGGGEEGSARPRRSRPEPYQLDALKKLLQHTATPSIEERSAVALEVGMDIGKVTNWFRNIRQTARKRAKRAGGARLRGRGGQSNGYERAGSSDSSSPYEDEGDAMDLDFGDDMDMDERSEDEYQEAVTPSPGLSPSPPPAKRFRSHIPLPMARSDGSMGVESMGVGLIEPAAFSELEKAVGMSNVRPASDVSLSVSGVGGVTYSGVRIEDALLLLSFHQHAVH</sequence>
<dbReference type="Proteomes" id="UP000790709">
    <property type="component" value="Unassembled WGS sequence"/>
</dbReference>
<organism evidence="1 2">
    <name type="scientific">Leucogyrophana mollusca</name>
    <dbReference type="NCBI Taxonomy" id="85980"/>
    <lineage>
        <taxon>Eukaryota</taxon>
        <taxon>Fungi</taxon>
        <taxon>Dikarya</taxon>
        <taxon>Basidiomycota</taxon>
        <taxon>Agaricomycotina</taxon>
        <taxon>Agaricomycetes</taxon>
        <taxon>Agaricomycetidae</taxon>
        <taxon>Boletales</taxon>
        <taxon>Boletales incertae sedis</taxon>
        <taxon>Leucogyrophana</taxon>
    </lineage>
</organism>
<proteinExistence type="predicted"/>
<gene>
    <name evidence="1" type="ORF">BV22DRAFT_1111180</name>
</gene>
<reference evidence="1" key="1">
    <citation type="journal article" date="2021" name="New Phytol.">
        <title>Evolutionary innovations through gain and loss of genes in the ectomycorrhizal Boletales.</title>
        <authorList>
            <person name="Wu G."/>
            <person name="Miyauchi S."/>
            <person name="Morin E."/>
            <person name="Kuo A."/>
            <person name="Drula E."/>
            <person name="Varga T."/>
            <person name="Kohler A."/>
            <person name="Feng B."/>
            <person name="Cao Y."/>
            <person name="Lipzen A."/>
            <person name="Daum C."/>
            <person name="Hundley H."/>
            <person name="Pangilinan J."/>
            <person name="Johnson J."/>
            <person name="Barry K."/>
            <person name="LaButti K."/>
            <person name="Ng V."/>
            <person name="Ahrendt S."/>
            <person name="Min B."/>
            <person name="Choi I.G."/>
            <person name="Park H."/>
            <person name="Plett J.M."/>
            <person name="Magnuson J."/>
            <person name="Spatafora J.W."/>
            <person name="Nagy L.G."/>
            <person name="Henrissat B."/>
            <person name="Grigoriev I.V."/>
            <person name="Yang Z.L."/>
            <person name="Xu J."/>
            <person name="Martin F.M."/>
        </authorList>
    </citation>
    <scope>NUCLEOTIDE SEQUENCE</scope>
    <source>
        <strain evidence="1">KUC20120723A-06</strain>
    </source>
</reference>
<dbReference type="EMBL" id="MU266369">
    <property type="protein sequence ID" value="KAH7927244.1"/>
    <property type="molecule type" value="Genomic_DNA"/>
</dbReference>
<comment type="caution">
    <text evidence="1">The sequence shown here is derived from an EMBL/GenBank/DDBJ whole genome shotgun (WGS) entry which is preliminary data.</text>
</comment>
<keyword evidence="2" id="KW-1185">Reference proteome</keyword>
<name>A0ACB8BPH0_9AGAM</name>
<accession>A0ACB8BPH0</accession>